<comment type="caution">
    <text evidence="2">The sequence shown here is derived from an EMBL/GenBank/DDBJ whole genome shotgun (WGS) entry which is preliminary data.</text>
</comment>
<dbReference type="Pfam" id="PF17033">
    <property type="entry name" value="Peptidase_M99"/>
    <property type="match status" value="1"/>
</dbReference>
<dbReference type="AlphaFoldDB" id="A0A9D6V789"/>
<evidence type="ECO:0000313" key="3">
    <source>
        <dbReference type="Proteomes" id="UP000807825"/>
    </source>
</evidence>
<dbReference type="SUPFAM" id="SSF53187">
    <property type="entry name" value="Zn-dependent exopeptidases"/>
    <property type="match status" value="1"/>
</dbReference>
<feature type="domain" description="D,L-carboxypeptidase peptidase" evidence="1">
    <location>
        <begin position="134"/>
        <end position="354"/>
    </location>
</feature>
<evidence type="ECO:0000259" key="1">
    <source>
        <dbReference type="Pfam" id="PF17033"/>
    </source>
</evidence>
<accession>A0A9D6V789</accession>
<dbReference type="EMBL" id="JACRDE010000579">
    <property type="protein sequence ID" value="MBI5252204.1"/>
    <property type="molecule type" value="Genomic_DNA"/>
</dbReference>
<dbReference type="Proteomes" id="UP000807825">
    <property type="component" value="Unassembled WGS sequence"/>
</dbReference>
<protein>
    <submittedName>
        <fullName evidence="2">Succinylglutamate desuccinylase/aspartoacylase family protein</fullName>
    </submittedName>
</protein>
<reference evidence="2" key="1">
    <citation type="submission" date="2020-07" db="EMBL/GenBank/DDBJ databases">
        <title>Huge and variable diversity of episymbiotic CPR bacteria and DPANN archaea in groundwater ecosystems.</title>
        <authorList>
            <person name="He C.Y."/>
            <person name="Keren R."/>
            <person name="Whittaker M."/>
            <person name="Farag I.F."/>
            <person name="Doudna J."/>
            <person name="Cate J.H.D."/>
            <person name="Banfield J.F."/>
        </authorList>
    </citation>
    <scope>NUCLEOTIDE SEQUENCE</scope>
    <source>
        <strain evidence="2">NC_groundwater_1664_Pr3_B-0.1um_52_9</strain>
    </source>
</reference>
<dbReference type="Gene3D" id="3.40.630.10">
    <property type="entry name" value="Zn peptidases"/>
    <property type="match status" value="1"/>
</dbReference>
<organism evidence="2 3">
    <name type="scientific">Desulfomonile tiedjei</name>
    <dbReference type="NCBI Taxonomy" id="2358"/>
    <lineage>
        <taxon>Bacteria</taxon>
        <taxon>Pseudomonadati</taxon>
        <taxon>Thermodesulfobacteriota</taxon>
        <taxon>Desulfomonilia</taxon>
        <taxon>Desulfomonilales</taxon>
        <taxon>Desulfomonilaceae</taxon>
        <taxon>Desulfomonile</taxon>
    </lineage>
</organism>
<proteinExistence type="predicted"/>
<evidence type="ECO:0000313" key="2">
    <source>
        <dbReference type="EMBL" id="MBI5252204.1"/>
    </source>
</evidence>
<gene>
    <name evidence="2" type="ORF">HY912_22145</name>
</gene>
<sequence>MDSLKRAGICLLERDTGFFDSIAGRLTQWESWLLMFMRSSSDQIPLVSSGSSAEWAEKREETVSHTDGRHSRTRIARLSLLNGFVGRFARISLSLFLSTLFFLLAADSFGETSHRVYFKGTDSELDVYTVTGSSPGPTLLILGGIQGDEPGGYLAADLYADMSLNKGNMIVVPRANFLSIIENARGVLGDMNRKFAGNPDKSDRDARVVQIIKDLMKKSDFFLNLHDGSGFYSTKWESPDRNPSRFGQSIIADTSDHKLSDGRVIRMEKMVNRVLERVNPQISAAEHTFKFNNHQTLSEDSRHKEQRLSATYHALTQVGIPAFGIETSKNIKDYRLRVRYQTMVVNAFLEEFGIIPDSPRIYLDNQYLKYVIVSVNGRVPIVVSGNDVLKVHEGDVIRIVHIESNYSRGLTARIKGRGGGFNDLNQDVVLSQDTTILVRKDRFVIGSIPVELIKGKSHSAAGIHFEPKVKYFSVRVNDRTFQVEPGEEISVFRGDVLVILDPLTNLPVQDEKAVRVDLRGFQAESSPYPNDDRGHRINTASDLQDKYGRASGQVTVFPLHAKLDNKVFAESFISVVEPKAEYLVLKDADGGSFVVYPGDKLELPIKAVITILDVKSNLPGSAPLFITMSGKTVRWDQKGSAGIDASKLPETETPLDITRAGKSLGRIWIRRGGEFRLSSGENQPRQLLGPARY</sequence>
<dbReference type="CDD" id="cd06243">
    <property type="entry name" value="M14_CP_Csd4-like"/>
    <property type="match status" value="1"/>
</dbReference>
<name>A0A9D6V789_9BACT</name>
<dbReference type="InterPro" id="IPR031489">
    <property type="entry name" value="Peptidase_M99"/>
</dbReference>